<dbReference type="NCBIfam" id="NF008847">
    <property type="entry name" value="PRK11886.1-2"/>
    <property type="match status" value="1"/>
</dbReference>
<dbReference type="PANTHER" id="PTHR12835:SF5">
    <property type="entry name" value="BIOTIN--PROTEIN LIGASE"/>
    <property type="match status" value="1"/>
</dbReference>
<dbReference type="SUPFAM" id="SSF46785">
    <property type="entry name" value="Winged helix' DNA-binding domain"/>
    <property type="match status" value="1"/>
</dbReference>
<dbReference type="EC" id="6.3.4.15" evidence="6"/>
<evidence type="ECO:0000259" key="7">
    <source>
        <dbReference type="PROSITE" id="PS51733"/>
    </source>
</evidence>
<dbReference type="GO" id="GO:0005524">
    <property type="term" value="F:ATP binding"/>
    <property type="evidence" value="ECO:0007669"/>
    <property type="project" value="UniProtKB-UniRule"/>
</dbReference>
<dbReference type="SUPFAM" id="SSF50037">
    <property type="entry name" value="C-terminal domain of transcriptional repressors"/>
    <property type="match status" value="1"/>
</dbReference>
<dbReference type="InterPro" id="IPR045864">
    <property type="entry name" value="aa-tRNA-synth_II/BPL/LPL"/>
</dbReference>
<feature type="domain" description="BPL/LPL catalytic" evidence="7">
    <location>
        <begin position="61"/>
        <end position="250"/>
    </location>
</feature>
<evidence type="ECO:0000256" key="2">
    <source>
        <dbReference type="ARBA" id="ARBA00022741"/>
    </source>
</evidence>
<sequence>MITLITLLSDGKFHSGEELGKHFKISRAAIWKQLKKLQNDFGLTVDSVRGKGYRLNTPLSLLEIQRLSKEITQWPITVLPSINSTNTECFYLLQLGARPPFAITSEQQTAGKGRRGREWASPFGRNIYYSLMVTLKNGSQQLEGLSLTIGLAVLKTLKKIGINDVGLKWPNDLLVNNKKVCGILIELQGDPADLYNVVIGIGINVNMPSLSLNIDQPWTSLQQELGQLIDRNNLLIELNHSLAHYLDIHTQQGFEYLKNEWEENNVWQNKTVNLLQGNQVTTGVMTGIDKTGALKLLVNNEIQHFNAGEVSLRLAPSSVNNENLS</sequence>
<dbReference type="InterPro" id="IPR004408">
    <property type="entry name" value="Biotin_CoA_COase_ligase"/>
</dbReference>
<comment type="catalytic activity">
    <reaction evidence="5 6">
        <text>biotin + L-lysyl-[protein] + ATP = N(6)-biotinyl-L-lysyl-[protein] + AMP + diphosphate + H(+)</text>
        <dbReference type="Rhea" id="RHEA:11756"/>
        <dbReference type="Rhea" id="RHEA-COMP:9752"/>
        <dbReference type="Rhea" id="RHEA-COMP:10505"/>
        <dbReference type="ChEBI" id="CHEBI:15378"/>
        <dbReference type="ChEBI" id="CHEBI:29969"/>
        <dbReference type="ChEBI" id="CHEBI:30616"/>
        <dbReference type="ChEBI" id="CHEBI:33019"/>
        <dbReference type="ChEBI" id="CHEBI:57586"/>
        <dbReference type="ChEBI" id="CHEBI:83144"/>
        <dbReference type="ChEBI" id="CHEBI:456215"/>
        <dbReference type="EC" id="6.3.4.15"/>
    </reaction>
</comment>
<evidence type="ECO:0000256" key="5">
    <source>
        <dbReference type="ARBA" id="ARBA00047846"/>
    </source>
</evidence>
<dbReference type="Pfam" id="PF02237">
    <property type="entry name" value="BPL_C"/>
    <property type="match status" value="1"/>
</dbReference>
<keyword evidence="6" id="KW-0805">Transcription regulation</keyword>
<organism evidence="8 9">
    <name type="scientific">Entomomonas moraniae</name>
    <dbReference type="NCBI Taxonomy" id="2213226"/>
    <lineage>
        <taxon>Bacteria</taxon>
        <taxon>Pseudomonadati</taxon>
        <taxon>Pseudomonadota</taxon>
        <taxon>Gammaproteobacteria</taxon>
        <taxon>Pseudomonadales</taxon>
        <taxon>Pseudomonadaceae</taxon>
        <taxon>Entomomonas</taxon>
    </lineage>
</organism>
<keyword evidence="1 6" id="KW-0436">Ligase</keyword>
<protein>
    <recommendedName>
        <fullName evidence="6">Bifunctional ligase/repressor BirA</fullName>
    </recommendedName>
    <alternativeName>
        <fullName evidence="6">Biotin operon repressor</fullName>
    </alternativeName>
    <alternativeName>
        <fullName evidence="6">Biotin--[acetyl-CoA-carboxylase] ligase</fullName>
        <ecNumber evidence="6">6.3.4.15</ecNumber>
    </alternativeName>
    <alternativeName>
        <fullName evidence="6">Biotin--protein ligase</fullName>
    </alternativeName>
    <alternativeName>
        <fullName evidence="6">Biotin-[acetyl-CoA carboxylase] synthetase</fullName>
    </alternativeName>
</protein>
<dbReference type="EMBL" id="CP029822">
    <property type="protein sequence ID" value="AZS51807.1"/>
    <property type="molecule type" value="Genomic_DNA"/>
</dbReference>
<dbReference type="NCBIfam" id="NF008848">
    <property type="entry name" value="PRK11886.1-3"/>
    <property type="match status" value="1"/>
</dbReference>
<dbReference type="SUPFAM" id="SSF55681">
    <property type="entry name" value="Class II aaRS and biotin synthetases"/>
    <property type="match status" value="1"/>
</dbReference>
<dbReference type="CDD" id="cd16442">
    <property type="entry name" value="BPL"/>
    <property type="match status" value="1"/>
</dbReference>
<dbReference type="Pfam" id="PF03099">
    <property type="entry name" value="BPL_LplA_LipB"/>
    <property type="match status" value="1"/>
</dbReference>
<dbReference type="PANTHER" id="PTHR12835">
    <property type="entry name" value="BIOTIN PROTEIN LIGASE"/>
    <property type="match status" value="1"/>
</dbReference>
<dbReference type="Gene3D" id="1.10.10.10">
    <property type="entry name" value="Winged helix-like DNA-binding domain superfamily/Winged helix DNA-binding domain"/>
    <property type="match status" value="1"/>
</dbReference>
<reference evidence="9" key="1">
    <citation type="submission" date="2018-06" db="EMBL/GenBank/DDBJ databases">
        <title>Complete genome of Pseudomonas insecticola strain QZS01.</title>
        <authorList>
            <person name="Wang J."/>
            <person name="Su Q."/>
        </authorList>
    </citation>
    <scope>NUCLEOTIDE SEQUENCE [LARGE SCALE GENOMIC DNA]</scope>
    <source>
        <strain evidence="9">QZS01</strain>
    </source>
</reference>
<dbReference type="InterPro" id="IPR030855">
    <property type="entry name" value="Bifunct_BirA"/>
</dbReference>
<evidence type="ECO:0000256" key="1">
    <source>
        <dbReference type="ARBA" id="ARBA00022598"/>
    </source>
</evidence>
<keyword evidence="6" id="KW-0804">Transcription</keyword>
<dbReference type="InterPro" id="IPR036390">
    <property type="entry name" value="WH_DNA-bd_sf"/>
</dbReference>
<keyword evidence="6" id="KW-0678">Repressor</keyword>
<proteinExistence type="inferred from homology"/>
<dbReference type="GO" id="GO:0003677">
    <property type="term" value="F:DNA binding"/>
    <property type="evidence" value="ECO:0007669"/>
    <property type="project" value="UniProtKB-UniRule"/>
</dbReference>
<dbReference type="InterPro" id="IPR008988">
    <property type="entry name" value="Transcriptional_repressor_C"/>
</dbReference>
<dbReference type="GO" id="GO:0006355">
    <property type="term" value="P:regulation of DNA-templated transcription"/>
    <property type="evidence" value="ECO:0007669"/>
    <property type="project" value="UniProtKB-UniRule"/>
</dbReference>
<keyword evidence="2 6" id="KW-0547">Nucleotide-binding</keyword>
<evidence type="ECO:0000256" key="4">
    <source>
        <dbReference type="ARBA" id="ARBA00023267"/>
    </source>
</evidence>
<dbReference type="NCBIfam" id="TIGR00121">
    <property type="entry name" value="birA_ligase"/>
    <property type="match status" value="1"/>
</dbReference>
<accession>A0A3S9XH75</accession>
<keyword evidence="6" id="KW-0238">DNA-binding</keyword>
<evidence type="ECO:0000256" key="6">
    <source>
        <dbReference type="HAMAP-Rule" id="MF_00978"/>
    </source>
</evidence>
<dbReference type="KEGG" id="emo:DM558_13990"/>
<evidence type="ECO:0000313" key="9">
    <source>
        <dbReference type="Proteomes" id="UP000273143"/>
    </source>
</evidence>
<keyword evidence="4 6" id="KW-0092">Biotin</keyword>
<feature type="DNA-binding region" description="H-T-H motif" evidence="6">
    <location>
        <begin position="16"/>
        <end position="35"/>
    </location>
</feature>
<dbReference type="AlphaFoldDB" id="A0A3S9XH75"/>
<evidence type="ECO:0000313" key="8">
    <source>
        <dbReference type="EMBL" id="AZS51807.1"/>
    </source>
</evidence>
<dbReference type="InterPro" id="IPR013196">
    <property type="entry name" value="HTH_11"/>
</dbReference>
<dbReference type="InterPro" id="IPR036388">
    <property type="entry name" value="WH-like_DNA-bd_sf"/>
</dbReference>
<comment type="caution">
    <text evidence="6">Lacks conserved residue(s) required for the propagation of feature annotation.</text>
</comment>
<keyword evidence="3 6" id="KW-0067">ATP-binding</keyword>
<keyword evidence="9" id="KW-1185">Reference proteome</keyword>
<feature type="binding site" evidence="6">
    <location>
        <begin position="84"/>
        <end position="86"/>
    </location>
    <ligand>
        <name>biotin</name>
        <dbReference type="ChEBI" id="CHEBI:57586"/>
    </ligand>
</feature>
<feature type="binding site" evidence="6">
    <location>
        <position position="108"/>
    </location>
    <ligand>
        <name>biotin</name>
        <dbReference type="ChEBI" id="CHEBI:57586"/>
    </ligand>
</feature>
<dbReference type="Pfam" id="PF08279">
    <property type="entry name" value="HTH_11"/>
    <property type="match status" value="1"/>
</dbReference>
<comment type="function">
    <text evidence="6">Acts both as a biotin--[acetyl-CoA-carboxylase] ligase and a biotin-operon repressor. In the presence of ATP, BirA activates biotin to form the BirA-biotinyl-5'-adenylate (BirA-bio-5'-AMP or holoBirA) complex. HoloBirA can either transfer the biotinyl moiety to the biotin carboxyl carrier protein (BCCP) subunit of acetyl-CoA carboxylase, or bind to the biotin operator site and inhibit transcription of the operon.</text>
</comment>
<dbReference type="InterPro" id="IPR004143">
    <property type="entry name" value="BPL_LPL_catalytic"/>
</dbReference>
<dbReference type="PROSITE" id="PS51733">
    <property type="entry name" value="BPL_LPL_CATALYTIC"/>
    <property type="match status" value="1"/>
</dbReference>
<dbReference type="GO" id="GO:0005737">
    <property type="term" value="C:cytoplasm"/>
    <property type="evidence" value="ECO:0007669"/>
    <property type="project" value="TreeGrafter"/>
</dbReference>
<feature type="binding site" evidence="6">
    <location>
        <position position="179"/>
    </location>
    <ligand>
        <name>biotin</name>
        <dbReference type="ChEBI" id="CHEBI:57586"/>
    </ligand>
</feature>
<evidence type="ECO:0000256" key="3">
    <source>
        <dbReference type="ARBA" id="ARBA00022840"/>
    </source>
</evidence>
<dbReference type="GO" id="GO:0004077">
    <property type="term" value="F:biotin--[biotin carboxyl-carrier protein] ligase activity"/>
    <property type="evidence" value="ECO:0007669"/>
    <property type="project" value="UniProtKB-UniRule"/>
</dbReference>
<dbReference type="InterPro" id="IPR003142">
    <property type="entry name" value="BPL_C"/>
</dbReference>
<dbReference type="Proteomes" id="UP000273143">
    <property type="component" value="Chromosome"/>
</dbReference>
<dbReference type="Gene3D" id="2.30.30.100">
    <property type="match status" value="1"/>
</dbReference>
<dbReference type="HAMAP" id="MF_00978">
    <property type="entry name" value="Bifunct_BirA"/>
    <property type="match status" value="1"/>
</dbReference>
<gene>
    <name evidence="6 8" type="primary">birA</name>
    <name evidence="8" type="ORF">DM558_13990</name>
</gene>
<dbReference type="Gene3D" id="3.30.930.10">
    <property type="entry name" value="Bira Bifunctional Protein, Domain 2"/>
    <property type="match status" value="1"/>
</dbReference>
<dbReference type="RefSeq" id="WP_127164499.1">
    <property type="nucleotide sequence ID" value="NZ_CP029822.1"/>
</dbReference>
<name>A0A3S9XH75_9GAMM</name>
<comment type="similarity">
    <text evidence="6">Belongs to the biotin--protein ligase family.</text>
</comment>